<dbReference type="EMBL" id="BPEU01000013">
    <property type="protein sequence ID" value="GIU40877.1"/>
    <property type="molecule type" value="Genomic_DNA"/>
</dbReference>
<accession>A0ABQ4P086</accession>
<sequence>MLDHQSIKIKMLAASKKEGLPVANHQFVTFAEEEILLASISDPTSEYVWILRKYDTGLMPLYSGINPLYLDDQKQEAKYFYIHGEEVEAINFAKAKSLISKQPFSFKHMSMGQITESMHKLLSNTWMQTESFHTNQVTTDISSWPSWAEVFKENGNELMESFMTKAIKSANSRLLTLRAA</sequence>
<evidence type="ECO:0000313" key="2">
    <source>
        <dbReference type="Proteomes" id="UP000773469"/>
    </source>
</evidence>
<protein>
    <submittedName>
        <fullName evidence="1">Uncharacterized protein</fullName>
    </submittedName>
</protein>
<evidence type="ECO:0000313" key="1">
    <source>
        <dbReference type="EMBL" id="GIU40877.1"/>
    </source>
</evidence>
<dbReference type="Proteomes" id="UP000773469">
    <property type="component" value="Unassembled WGS sequence"/>
</dbReference>
<keyword evidence="2" id="KW-1185">Reference proteome</keyword>
<comment type="caution">
    <text evidence="1">The sequence shown here is derived from an EMBL/GenBank/DDBJ whole genome shotgun (WGS) entry which is preliminary data.</text>
</comment>
<reference evidence="1 2" key="1">
    <citation type="submission" date="2021-05" db="EMBL/GenBank/DDBJ databases">
        <title>Molecular characterization for Shewanella algae harboring chromosomal blaOXA-55-like strains isolated from clinical and environment sample.</title>
        <authorList>
            <person name="Ohama Y."/>
            <person name="Aoki K."/>
            <person name="Harada S."/>
            <person name="Moriya K."/>
            <person name="Ishii Y."/>
            <person name="Tateda K."/>
        </authorList>
    </citation>
    <scope>NUCLEOTIDE SEQUENCE [LARGE SCALE GENOMIC DNA]</scope>
    <source>
        <strain evidence="1 2">MBTL60-118</strain>
    </source>
</reference>
<proteinExistence type="predicted"/>
<dbReference type="RefSeq" id="WP_220756868.1">
    <property type="nucleotide sequence ID" value="NZ_BPEU01000013.1"/>
</dbReference>
<gene>
    <name evidence="1" type="ORF">TUM3794_19840</name>
</gene>
<name>A0ABQ4P086_SHECO</name>
<organism evidence="1 2">
    <name type="scientific">Shewanella colwelliana</name>
    <name type="common">Alteromonas colwelliana</name>
    <dbReference type="NCBI Taxonomy" id="23"/>
    <lineage>
        <taxon>Bacteria</taxon>
        <taxon>Pseudomonadati</taxon>
        <taxon>Pseudomonadota</taxon>
        <taxon>Gammaproteobacteria</taxon>
        <taxon>Alteromonadales</taxon>
        <taxon>Shewanellaceae</taxon>
        <taxon>Shewanella</taxon>
    </lineage>
</organism>